<keyword evidence="2" id="KW-1133">Transmembrane helix</keyword>
<sequence>MMPWTHELNMPLRMLVTAAAGVGAALIGTFAHRMGASMNIPYGLMLAFAILGMSAWCARSRCGVTGLAVHLIFSSATAWLIAAGAAGGDVLTPAGFNTDTLPYFSQHAGYIWLLGGIIVQVALLLMPPAWFRIDAASGRRTRTVANVAHDAAADESTAAQGEPVVESANAHDVASTNDVRRANDARQADDVRSYRAAEETETA</sequence>
<proteinExistence type="predicted"/>
<keyword evidence="2" id="KW-0472">Membrane</keyword>
<gene>
    <name evidence="3" type="ORF">BBIA_2101</name>
</gene>
<name>A0A086ZS20_9BIFI</name>
<feature type="transmembrane region" description="Helical" evidence="2">
    <location>
        <begin position="108"/>
        <end position="131"/>
    </location>
</feature>
<evidence type="ECO:0000313" key="4">
    <source>
        <dbReference type="Proteomes" id="UP000029108"/>
    </source>
</evidence>
<reference evidence="3 4" key="1">
    <citation type="submission" date="2014-03" db="EMBL/GenBank/DDBJ databases">
        <title>Genomics of Bifidobacteria.</title>
        <authorList>
            <person name="Ventura M."/>
            <person name="Milani C."/>
            <person name="Lugli G.A."/>
        </authorList>
    </citation>
    <scope>NUCLEOTIDE SEQUENCE [LARGE SCALE GENOMIC DNA]</scope>
    <source>
        <strain evidence="3 4">DSM 23969</strain>
    </source>
</reference>
<feature type="transmembrane region" description="Helical" evidence="2">
    <location>
        <begin position="67"/>
        <end position="88"/>
    </location>
</feature>
<feature type="transmembrane region" description="Helical" evidence="2">
    <location>
        <begin position="41"/>
        <end position="58"/>
    </location>
</feature>
<evidence type="ECO:0000256" key="1">
    <source>
        <dbReference type="SAM" id="MobiDB-lite"/>
    </source>
</evidence>
<dbReference type="STRING" id="1437608.GCA_000771645_01046"/>
<protein>
    <submittedName>
        <fullName evidence="3">Alcohol dehydrogenase</fullName>
    </submittedName>
</protein>
<comment type="caution">
    <text evidence="3">The sequence shown here is derived from an EMBL/GenBank/DDBJ whole genome shotgun (WGS) entry which is preliminary data.</text>
</comment>
<evidence type="ECO:0000313" key="3">
    <source>
        <dbReference type="EMBL" id="KFI49320.1"/>
    </source>
</evidence>
<feature type="region of interest" description="Disordered" evidence="1">
    <location>
        <begin position="153"/>
        <end position="203"/>
    </location>
</feature>
<organism evidence="3 4">
    <name type="scientific">Bifidobacterium biavatii DSM 23969</name>
    <dbReference type="NCBI Taxonomy" id="1437608"/>
    <lineage>
        <taxon>Bacteria</taxon>
        <taxon>Bacillati</taxon>
        <taxon>Actinomycetota</taxon>
        <taxon>Actinomycetes</taxon>
        <taxon>Bifidobacteriales</taxon>
        <taxon>Bifidobacteriaceae</taxon>
        <taxon>Bifidobacterium</taxon>
    </lineage>
</organism>
<evidence type="ECO:0000256" key="2">
    <source>
        <dbReference type="SAM" id="Phobius"/>
    </source>
</evidence>
<dbReference type="EMBL" id="JGYN01000025">
    <property type="protein sequence ID" value="KFI49320.1"/>
    <property type="molecule type" value="Genomic_DNA"/>
</dbReference>
<feature type="compositionally biased region" description="Basic and acidic residues" evidence="1">
    <location>
        <begin position="178"/>
        <end position="203"/>
    </location>
</feature>
<dbReference type="eggNOG" id="ENOG50333MW">
    <property type="taxonomic scope" value="Bacteria"/>
</dbReference>
<dbReference type="Proteomes" id="UP000029108">
    <property type="component" value="Unassembled WGS sequence"/>
</dbReference>
<accession>A0A086ZS20</accession>
<keyword evidence="4" id="KW-1185">Reference proteome</keyword>
<keyword evidence="2" id="KW-0812">Transmembrane</keyword>
<dbReference type="AlphaFoldDB" id="A0A086ZS20"/>